<feature type="transmembrane region" description="Helical" evidence="9">
    <location>
        <begin position="222"/>
        <end position="246"/>
    </location>
</feature>
<evidence type="ECO:0000313" key="12">
    <source>
        <dbReference type="Proteomes" id="UP001600894"/>
    </source>
</evidence>
<feature type="domain" description="PTS EIIC type-2" evidence="10">
    <location>
        <begin position="8"/>
        <end position="354"/>
    </location>
</feature>
<reference evidence="11 12" key="1">
    <citation type="submission" date="2024-04" db="EMBL/GenBank/DDBJ databases">
        <title>Defined microbial consortia suppress multidrug-resistant proinflammatory Enterobacteriaceae via ecological control.</title>
        <authorList>
            <person name="Furuichi M."/>
            <person name="Kawaguchi T."/>
            <person name="Pust M."/>
            <person name="Yasuma K."/>
            <person name="Plichta D."/>
            <person name="Hasegawa N."/>
            <person name="Ohya T."/>
            <person name="Bhattarai S."/>
            <person name="Sasajima S."/>
            <person name="Aoto Y."/>
            <person name="Tuganbaev T."/>
            <person name="Yaginuma M."/>
            <person name="Ueda M."/>
            <person name="Okahashi N."/>
            <person name="Amafuji K."/>
            <person name="Kiridooshi Y."/>
            <person name="Sugita K."/>
            <person name="Strazar M."/>
            <person name="Skelly A."/>
            <person name="Suda W."/>
            <person name="Hattori M."/>
            <person name="Nakamoto N."/>
            <person name="Caballero S."/>
            <person name="Norman J."/>
            <person name="Olle B."/>
            <person name="Tanoue T."/>
            <person name="Arita M."/>
            <person name="Bucci V."/>
            <person name="Atarashi K."/>
            <person name="Xavier R."/>
            <person name="Honda K."/>
        </authorList>
    </citation>
    <scope>NUCLEOTIDE SEQUENCE [LARGE SCALE GENOMIC DNA]</scope>
    <source>
        <strain evidence="12">f13</strain>
    </source>
</reference>
<evidence type="ECO:0000256" key="3">
    <source>
        <dbReference type="ARBA" id="ARBA00022475"/>
    </source>
</evidence>
<feature type="transmembrane region" description="Helical" evidence="9">
    <location>
        <begin position="111"/>
        <end position="130"/>
    </location>
</feature>
<comment type="subcellular location">
    <subcellularLocation>
        <location evidence="1">Cell inner membrane</location>
        <topology evidence="1">Multi-pass membrane protein</topology>
    </subcellularLocation>
</comment>
<keyword evidence="12" id="KW-1185">Reference proteome</keyword>
<organism evidence="11 12">
    <name type="scientific">Enterocloster alcoholdehydrogenati</name>
    <dbReference type="NCBI Taxonomy" id="2547410"/>
    <lineage>
        <taxon>Bacteria</taxon>
        <taxon>Bacillati</taxon>
        <taxon>Bacillota</taxon>
        <taxon>Clostridia</taxon>
        <taxon>Lachnospirales</taxon>
        <taxon>Lachnospiraceae</taxon>
        <taxon>Enterocloster</taxon>
    </lineage>
</organism>
<comment type="caution">
    <text evidence="11">The sequence shown here is derived from an EMBL/GenBank/DDBJ whole genome shotgun (WGS) entry which is preliminary data.</text>
</comment>
<dbReference type="EMBL" id="BAABXL010000001">
    <property type="protein sequence ID" value="GAA6267049.1"/>
    <property type="molecule type" value="Genomic_DNA"/>
</dbReference>
<keyword evidence="6 9" id="KW-0812">Transmembrane</keyword>
<keyword evidence="2" id="KW-0813">Transport</keyword>
<dbReference type="InterPro" id="IPR006327">
    <property type="entry name" value="PTS_IIC_fruc"/>
</dbReference>
<dbReference type="PANTHER" id="PTHR30505">
    <property type="entry name" value="FRUCTOSE-LIKE PERMEASE"/>
    <property type="match status" value="1"/>
</dbReference>
<evidence type="ECO:0000256" key="9">
    <source>
        <dbReference type="SAM" id="Phobius"/>
    </source>
</evidence>
<evidence type="ECO:0000259" key="10">
    <source>
        <dbReference type="PROSITE" id="PS51104"/>
    </source>
</evidence>
<evidence type="ECO:0000256" key="2">
    <source>
        <dbReference type="ARBA" id="ARBA00022448"/>
    </source>
</evidence>
<sequence>MAKQQRNIMKHVMTGISYMIPIIVAGGILGALAKAFGGWDIGSAVEAGATPFSNLNPFTWTGFWWGVNKLSSYAMDFAVAVMTAGVAYSISGRPGIVPGLVIGYCSSQSKAGFLGGLLMAFIIGWFVNWMKTWKLPKWCEGLMPVMFIPVLSTLACGMIFLCVFSIPLSWIMNVFQQWIISLNGGAKAVIGGVIGACMGFDMGGPVNKTASMAANALGADGINGPMCAKIIGGMTPPIGLFIATLLKKNKFSRTELETAKTALPMGLCFITEGVLPFAAADPARFIPCSMIGSAVAGAIAVGAGCESVAGHGGIFVVPMMKNPGMFMVALAIGSAVTGITYAFFKKDMKQEDVQEEEAEIDLDINII</sequence>
<gene>
    <name evidence="11" type="ORF">F130042H8_01090</name>
</gene>
<evidence type="ECO:0000256" key="7">
    <source>
        <dbReference type="ARBA" id="ARBA00022989"/>
    </source>
</evidence>
<feature type="transmembrane region" description="Helical" evidence="9">
    <location>
        <begin position="285"/>
        <end position="304"/>
    </location>
</feature>
<feature type="transmembrane region" description="Helical" evidence="9">
    <location>
        <begin position="12"/>
        <end position="33"/>
    </location>
</feature>
<dbReference type="RefSeq" id="WP_178302507.1">
    <property type="nucleotide sequence ID" value="NZ_BAABXL010000001.1"/>
</dbReference>
<dbReference type="Proteomes" id="UP001600894">
    <property type="component" value="Unassembled WGS sequence"/>
</dbReference>
<keyword evidence="8 9" id="KW-0472">Membrane</keyword>
<feature type="transmembrane region" description="Helical" evidence="9">
    <location>
        <begin position="324"/>
        <end position="344"/>
    </location>
</feature>
<dbReference type="InterPro" id="IPR050864">
    <property type="entry name" value="Bacterial_PTS_Sugar_Transport"/>
</dbReference>
<name>A0ABQ0ASN9_9FIRM</name>
<dbReference type="InterPro" id="IPR013014">
    <property type="entry name" value="PTS_EIIC_2"/>
</dbReference>
<keyword evidence="4" id="KW-0762">Sugar transport</keyword>
<keyword evidence="7 9" id="KW-1133">Transmembrane helix</keyword>
<feature type="transmembrane region" description="Helical" evidence="9">
    <location>
        <begin position="178"/>
        <end position="202"/>
    </location>
</feature>
<feature type="transmembrane region" description="Helical" evidence="9">
    <location>
        <begin position="142"/>
        <end position="166"/>
    </location>
</feature>
<keyword evidence="3" id="KW-1003">Cell membrane</keyword>
<dbReference type="PROSITE" id="PS51104">
    <property type="entry name" value="PTS_EIIC_TYPE_2"/>
    <property type="match status" value="1"/>
</dbReference>
<evidence type="ECO:0000256" key="6">
    <source>
        <dbReference type="ARBA" id="ARBA00022692"/>
    </source>
</evidence>
<accession>A0ABQ0ASN9</accession>
<keyword evidence="5" id="KW-0598">Phosphotransferase system</keyword>
<evidence type="ECO:0000313" key="11">
    <source>
        <dbReference type="EMBL" id="GAA6267049.1"/>
    </source>
</evidence>
<dbReference type="Pfam" id="PF02378">
    <property type="entry name" value="PTS_EIIC"/>
    <property type="match status" value="1"/>
</dbReference>
<evidence type="ECO:0000256" key="4">
    <source>
        <dbReference type="ARBA" id="ARBA00022597"/>
    </source>
</evidence>
<evidence type="ECO:0000256" key="8">
    <source>
        <dbReference type="ARBA" id="ARBA00023136"/>
    </source>
</evidence>
<evidence type="ECO:0000256" key="1">
    <source>
        <dbReference type="ARBA" id="ARBA00004429"/>
    </source>
</evidence>
<evidence type="ECO:0000256" key="5">
    <source>
        <dbReference type="ARBA" id="ARBA00022683"/>
    </source>
</evidence>
<protein>
    <submittedName>
        <fullName evidence="11">PTS fructose transporter subunit IIC</fullName>
    </submittedName>
</protein>
<dbReference type="NCBIfam" id="TIGR01427">
    <property type="entry name" value="PTS_IIC_fructo"/>
    <property type="match status" value="1"/>
</dbReference>
<dbReference type="PANTHER" id="PTHR30505:SF0">
    <property type="entry name" value="FRUCTOSE-LIKE PTS SYSTEM EIIBC COMPONENT-RELATED"/>
    <property type="match status" value="1"/>
</dbReference>
<proteinExistence type="predicted"/>
<dbReference type="InterPro" id="IPR003352">
    <property type="entry name" value="PTS_EIIC"/>
</dbReference>